<gene>
    <name evidence="1" type="ORF">MENTE1834_LOCUS36461</name>
</gene>
<accession>A0ACB1AB81</accession>
<name>A0ACB1AB81_MELEN</name>
<dbReference type="Proteomes" id="UP001497535">
    <property type="component" value="Unassembled WGS sequence"/>
</dbReference>
<sequence>MQNDPLARRRANTINDLRSLAEEIRRSQRDHDQQQLQRISESASVVNGNGGASSPEFEQMSQEKALIIQTLREIERIVCISEQQQRQQSPLLNLSPKNKQELEDDERMRKEFDLAIRAGNLSEMDQMLAALQQPKLIADRTEVREIFY</sequence>
<protein>
    <submittedName>
        <fullName evidence="1">Uncharacterized protein</fullName>
    </submittedName>
</protein>
<organism evidence="1 2">
    <name type="scientific">Meloidogyne enterolobii</name>
    <name type="common">Root-knot nematode worm</name>
    <name type="synonym">Meloidogyne mayaguensis</name>
    <dbReference type="NCBI Taxonomy" id="390850"/>
    <lineage>
        <taxon>Eukaryota</taxon>
        <taxon>Metazoa</taxon>
        <taxon>Ecdysozoa</taxon>
        <taxon>Nematoda</taxon>
        <taxon>Chromadorea</taxon>
        <taxon>Rhabditida</taxon>
        <taxon>Tylenchina</taxon>
        <taxon>Tylenchomorpha</taxon>
        <taxon>Tylenchoidea</taxon>
        <taxon>Meloidogynidae</taxon>
        <taxon>Meloidogyninae</taxon>
        <taxon>Meloidogyne</taxon>
    </lineage>
</organism>
<keyword evidence="2" id="KW-1185">Reference proteome</keyword>
<evidence type="ECO:0000313" key="1">
    <source>
        <dbReference type="EMBL" id="CAK5088782.1"/>
    </source>
</evidence>
<comment type="caution">
    <text evidence="1">The sequence shown here is derived from an EMBL/GenBank/DDBJ whole genome shotgun (WGS) entry which is preliminary data.</text>
</comment>
<evidence type="ECO:0000313" key="2">
    <source>
        <dbReference type="Proteomes" id="UP001497535"/>
    </source>
</evidence>
<dbReference type="EMBL" id="CAVMJV010000074">
    <property type="protein sequence ID" value="CAK5088782.1"/>
    <property type="molecule type" value="Genomic_DNA"/>
</dbReference>
<reference evidence="1" key="1">
    <citation type="submission" date="2023-11" db="EMBL/GenBank/DDBJ databases">
        <authorList>
            <person name="Poullet M."/>
        </authorList>
    </citation>
    <scope>NUCLEOTIDE SEQUENCE</scope>
    <source>
        <strain evidence="1">E1834</strain>
    </source>
</reference>
<proteinExistence type="predicted"/>